<reference evidence="4" key="1">
    <citation type="submission" date="2017-02" db="EMBL/GenBank/DDBJ databases">
        <authorList>
            <person name="Varghese N."/>
            <person name="Submissions S."/>
        </authorList>
    </citation>
    <scope>NUCLEOTIDE SEQUENCE [LARGE SCALE GENOMIC DNA]</scope>
    <source>
        <strain evidence="4">ATCC 27094</strain>
    </source>
</reference>
<comment type="similarity">
    <text evidence="1">Belongs to the outer membrane factor (OMF) (TC 1.B.17) family.</text>
</comment>
<organism evidence="3 4">
    <name type="scientific">Enhydrobacter aerosaccus</name>
    <dbReference type="NCBI Taxonomy" id="225324"/>
    <lineage>
        <taxon>Bacteria</taxon>
        <taxon>Pseudomonadati</taxon>
        <taxon>Pseudomonadota</taxon>
        <taxon>Alphaproteobacteria</taxon>
        <taxon>Hyphomicrobiales</taxon>
        <taxon>Enhydrobacter</taxon>
    </lineage>
</organism>
<feature type="chain" id="PRO_5012074962" evidence="2">
    <location>
        <begin position="22"/>
        <end position="484"/>
    </location>
</feature>
<keyword evidence="4" id="KW-1185">Reference proteome</keyword>
<dbReference type="RefSeq" id="WP_085936197.1">
    <property type="nucleotide sequence ID" value="NZ_FUWJ01000007.1"/>
</dbReference>
<protein>
    <submittedName>
        <fullName evidence="3">Outer membrane protein TolC</fullName>
    </submittedName>
</protein>
<accession>A0A1T4SBE8</accession>
<evidence type="ECO:0000256" key="1">
    <source>
        <dbReference type="ARBA" id="ARBA00007613"/>
    </source>
</evidence>
<dbReference type="Pfam" id="PF02321">
    <property type="entry name" value="OEP"/>
    <property type="match status" value="2"/>
</dbReference>
<dbReference type="PANTHER" id="PTHR30203">
    <property type="entry name" value="OUTER MEMBRANE CATION EFFLUX PROTEIN"/>
    <property type="match status" value="1"/>
</dbReference>
<sequence>MRRALVIAIAACLSASLPGCASYKPAPISPAENARSLENRSLDNPRLRHFIAVELGGESKADPAPSWNLSTLTLAAIYYHPDIEIAHAKLAVAQAGIVTARQHPNPPFSLANVFGTAAVATAAPPAGVAAITIGPVIDFLIETFGKREKRTAQAQHLADAARWDLATAGWQVRGRVRTALLDLWAAQQRLVLSRRQLAMQDELLGLLEERFAVGEASSVDVMLARVGKTQITLAIRGLEQSEAVARAQLATALGIPVRALGGTGLSLAAFNHPPPLPASVDTGQLRQEALTKRTDVQASLQQYEAAQSALQLQTANQFPNVIVSPGYNYDFGINKYMLGLGVDSLPIFHQNQGPIAQALGRRQQAAASLDALQAHIIGQIDQAAAAYRAATRSVATGDALLADDQRRGAMIERQFQAGQVDRVALVTTRLDVAATELARLDAVARQRQAIGDLEDALQQPLFDPGHWPSVAGQTAELEHTKGSP</sequence>
<dbReference type="GO" id="GO:0015562">
    <property type="term" value="F:efflux transmembrane transporter activity"/>
    <property type="evidence" value="ECO:0007669"/>
    <property type="project" value="InterPro"/>
</dbReference>
<dbReference type="SUPFAM" id="SSF56954">
    <property type="entry name" value="Outer membrane efflux proteins (OEP)"/>
    <property type="match status" value="1"/>
</dbReference>
<evidence type="ECO:0000313" key="4">
    <source>
        <dbReference type="Proteomes" id="UP000190092"/>
    </source>
</evidence>
<dbReference type="STRING" id="225324.SAMN02745126_04540"/>
<evidence type="ECO:0000256" key="2">
    <source>
        <dbReference type="SAM" id="SignalP"/>
    </source>
</evidence>
<evidence type="ECO:0000313" key="3">
    <source>
        <dbReference type="EMBL" id="SKA25559.1"/>
    </source>
</evidence>
<dbReference type="InterPro" id="IPR010131">
    <property type="entry name" value="MdtP/NodT-like"/>
</dbReference>
<keyword evidence="2" id="KW-0732">Signal</keyword>
<dbReference type="InterPro" id="IPR003423">
    <property type="entry name" value="OMP_efflux"/>
</dbReference>
<feature type="signal peptide" evidence="2">
    <location>
        <begin position="1"/>
        <end position="21"/>
    </location>
</feature>
<dbReference type="PANTHER" id="PTHR30203:SF24">
    <property type="entry name" value="BLR4935 PROTEIN"/>
    <property type="match status" value="1"/>
</dbReference>
<dbReference type="Proteomes" id="UP000190092">
    <property type="component" value="Unassembled WGS sequence"/>
</dbReference>
<proteinExistence type="inferred from homology"/>
<name>A0A1T4SBE8_9HYPH</name>
<dbReference type="OrthoDB" id="9791261at2"/>
<gene>
    <name evidence="3" type="ORF">SAMN02745126_04540</name>
</gene>
<dbReference type="AlphaFoldDB" id="A0A1T4SBE8"/>
<dbReference type="Gene3D" id="1.20.1600.10">
    <property type="entry name" value="Outer membrane efflux proteins (OEP)"/>
    <property type="match status" value="1"/>
</dbReference>
<dbReference type="EMBL" id="FUWJ01000007">
    <property type="protein sequence ID" value="SKA25559.1"/>
    <property type="molecule type" value="Genomic_DNA"/>
</dbReference>